<name>A0A7S4BFN4_CHRCT</name>
<organism evidence="3">
    <name type="scientific">Chrysotila carterae</name>
    <name type="common">Marine alga</name>
    <name type="synonym">Syracosphaera carterae</name>
    <dbReference type="NCBI Taxonomy" id="13221"/>
    <lineage>
        <taxon>Eukaryota</taxon>
        <taxon>Haptista</taxon>
        <taxon>Haptophyta</taxon>
        <taxon>Prymnesiophyceae</taxon>
        <taxon>Isochrysidales</taxon>
        <taxon>Isochrysidaceae</taxon>
        <taxon>Chrysotila</taxon>
    </lineage>
</organism>
<dbReference type="AlphaFoldDB" id="A0A7S4BFN4"/>
<dbReference type="EMBL" id="HBIZ01026828">
    <property type="protein sequence ID" value="CAE0764374.1"/>
    <property type="molecule type" value="Transcribed_RNA"/>
</dbReference>
<keyword evidence="2" id="KW-0472">Membrane</keyword>
<evidence type="ECO:0000256" key="2">
    <source>
        <dbReference type="SAM" id="Phobius"/>
    </source>
</evidence>
<accession>A0A7S4BFN4</accession>
<feature type="transmembrane region" description="Helical" evidence="2">
    <location>
        <begin position="229"/>
        <end position="258"/>
    </location>
</feature>
<feature type="transmembrane region" description="Helical" evidence="2">
    <location>
        <begin position="452"/>
        <end position="474"/>
    </location>
</feature>
<feature type="region of interest" description="Disordered" evidence="1">
    <location>
        <begin position="166"/>
        <end position="186"/>
    </location>
</feature>
<keyword evidence="2" id="KW-1133">Transmembrane helix</keyword>
<gene>
    <name evidence="3" type="ORF">PCAR00345_LOCUS16986</name>
</gene>
<proteinExistence type="predicted"/>
<sequence length="504" mass="53225">MPATPVSWFNGKVPEWYELVNTGDSFLPEGAGECLGLYRLKTGQHVWQHQMHHGVRLVFAGEKWAVLAEAGTLAAHPPGDASPHGMLLFGQLELRDPSGLPHESKVAWRWHDGTSWIKCPSLICRIGKAPQSAAPAMAPLPGGPTTFADVVQAATQAAANGLIAPTDKAGTSLENPQDNKATRQPSDEFMESYARISRALPEYVPPNSTSNFGSEAGSTSKSAGYNVCFWLKVILILIGWMAFLYLSMVVGSLANLYIDSAPAAPAPPPPPAAPSPSFPSPPPAACSKSCLHLTCADYRAQLTCGVMHSIGHCDCGGCCYDELPPSPPSPPSPSPPPVPPAPDSPYPPPCLPPSPPLAPPPASCGNRCLLLTCGEYRNDVTCSASKDILHCDCSGCCDDKITQSPAKDAPTRSAFFFLREQTAARDSSIILGSPWNSNLLATEASAAHSSTLMSLMPIAGLAAAIAGLVTLVKAPRAISRSWKRLCMHRDAASASALRAHQTML</sequence>
<protein>
    <submittedName>
        <fullName evidence="3">Uncharacterized protein</fullName>
    </submittedName>
</protein>
<evidence type="ECO:0000256" key="1">
    <source>
        <dbReference type="SAM" id="MobiDB-lite"/>
    </source>
</evidence>
<evidence type="ECO:0000313" key="3">
    <source>
        <dbReference type="EMBL" id="CAE0764374.1"/>
    </source>
</evidence>
<keyword evidence="2" id="KW-0812">Transmembrane</keyword>
<feature type="compositionally biased region" description="Polar residues" evidence="1">
    <location>
        <begin position="172"/>
        <end position="184"/>
    </location>
</feature>
<reference evidence="3" key="1">
    <citation type="submission" date="2021-01" db="EMBL/GenBank/DDBJ databases">
        <authorList>
            <person name="Corre E."/>
            <person name="Pelletier E."/>
            <person name="Niang G."/>
            <person name="Scheremetjew M."/>
            <person name="Finn R."/>
            <person name="Kale V."/>
            <person name="Holt S."/>
            <person name="Cochrane G."/>
            <person name="Meng A."/>
            <person name="Brown T."/>
            <person name="Cohen L."/>
        </authorList>
    </citation>
    <scope>NUCLEOTIDE SEQUENCE</scope>
    <source>
        <strain evidence="3">CCMP645</strain>
    </source>
</reference>